<protein>
    <submittedName>
        <fullName evidence="1">Uncharacterized protein</fullName>
    </submittedName>
</protein>
<organism evidence="1 2">
    <name type="scientific">Companilactobacillus suantsaicola</name>
    <dbReference type="NCBI Taxonomy" id="2487723"/>
    <lineage>
        <taxon>Bacteria</taxon>
        <taxon>Bacillati</taxon>
        <taxon>Bacillota</taxon>
        <taxon>Bacilli</taxon>
        <taxon>Lactobacillales</taxon>
        <taxon>Lactobacillaceae</taxon>
        <taxon>Companilactobacillus</taxon>
    </lineage>
</organism>
<name>A0A4Z0JM84_9LACO</name>
<dbReference type="OrthoDB" id="2328165at2"/>
<dbReference type="Proteomes" id="UP000298021">
    <property type="component" value="Unassembled WGS sequence"/>
</dbReference>
<evidence type="ECO:0000313" key="1">
    <source>
        <dbReference type="EMBL" id="TGD24077.1"/>
    </source>
</evidence>
<proteinExistence type="predicted"/>
<dbReference type="EMBL" id="RKLY01000007">
    <property type="protein sequence ID" value="TGD24077.1"/>
    <property type="molecule type" value="Genomic_DNA"/>
</dbReference>
<dbReference type="RefSeq" id="WP_135371677.1">
    <property type="nucleotide sequence ID" value="NZ_RKLY01000007.1"/>
</dbReference>
<dbReference type="AlphaFoldDB" id="A0A4Z0JM84"/>
<sequence length="139" mass="15703">MKQMEFARYTELGFKKLDNDSFNKVIASSQLLVGNLVKDYYEFHDIQKDLNSDDDFIKFRANQFQKAICVQCEFADDLGASSLVEQQKAGITDVQIGRTHLQQSSNPVNAVTYGKSGVYLPAYELLVHTGLLYRGVDSH</sequence>
<reference evidence="1 2" key="1">
    <citation type="submission" date="2018-10" db="EMBL/GenBank/DDBJ databases">
        <title>Lactobacillus sp. R7 and Lactobacillus sp. R19 isolated from fermented mustard green product of Taiwan.</title>
        <authorList>
            <person name="Lin S.-T."/>
        </authorList>
    </citation>
    <scope>NUCLEOTIDE SEQUENCE [LARGE SCALE GENOMIC DNA]</scope>
    <source>
        <strain evidence="1 2">BCRC 81127</strain>
    </source>
</reference>
<evidence type="ECO:0000313" key="2">
    <source>
        <dbReference type="Proteomes" id="UP000298021"/>
    </source>
</evidence>
<keyword evidence="2" id="KW-1185">Reference proteome</keyword>
<comment type="caution">
    <text evidence="1">The sequence shown here is derived from an EMBL/GenBank/DDBJ whole genome shotgun (WGS) entry which is preliminary data.</text>
</comment>
<accession>A0A4Z0JM84</accession>
<gene>
    <name evidence="1" type="ORF">EGT49_03825</name>
</gene>